<dbReference type="PRINTS" id="PR00455">
    <property type="entry name" value="HTHTETR"/>
</dbReference>
<dbReference type="InterPro" id="IPR050624">
    <property type="entry name" value="HTH-type_Tx_Regulator"/>
</dbReference>
<feature type="DNA-binding region" description="H-T-H motif" evidence="2">
    <location>
        <begin position="30"/>
        <end position="49"/>
    </location>
</feature>
<proteinExistence type="predicted"/>
<organism evidence="4 5">
    <name type="scientific">Catonella morbi ATCC 51271</name>
    <dbReference type="NCBI Taxonomy" id="592026"/>
    <lineage>
        <taxon>Bacteria</taxon>
        <taxon>Bacillati</taxon>
        <taxon>Bacillota</taxon>
        <taxon>Clostridia</taxon>
        <taxon>Lachnospirales</taxon>
        <taxon>Lachnospiraceae</taxon>
        <taxon>Catonella</taxon>
    </lineage>
</organism>
<dbReference type="Proteomes" id="UP000018227">
    <property type="component" value="Unassembled WGS sequence"/>
</dbReference>
<evidence type="ECO:0000259" key="3">
    <source>
        <dbReference type="PROSITE" id="PS50977"/>
    </source>
</evidence>
<reference evidence="4 5" key="1">
    <citation type="submission" date="2013-06" db="EMBL/GenBank/DDBJ databases">
        <authorList>
            <person name="Weinstock G."/>
            <person name="Sodergren E."/>
            <person name="Clifton S."/>
            <person name="Fulton L."/>
            <person name="Fulton B."/>
            <person name="Courtney L."/>
            <person name="Fronick C."/>
            <person name="Harrison M."/>
            <person name="Strong C."/>
            <person name="Farmer C."/>
            <person name="Delahaunty K."/>
            <person name="Markovic C."/>
            <person name="Hall O."/>
            <person name="Minx P."/>
            <person name="Tomlinson C."/>
            <person name="Mitreva M."/>
            <person name="Nelson J."/>
            <person name="Hou S."/>
            <person name="Wollam A."/>
            <person name="Pepin K.H."/>
            <person name="Johnson M."/>
            <person name="Bhonagiri V."/>
            <person name="Nash W.E."/>
            <person name="Warren W."/>
            <person name="Chinwalla A."/>
            <person name="Mardis E.R."/>
            <person name="Wilson R.K."/>
        </authorList>
    </citation>
    <scope>NUCLEOTIDE SEQUENCE [LARGE SCALE GENOMIC DNA]</scope>
    <source>
        <strain evidence="4 5">ATCC 51271</strain>
    </source>
</reference>
<dbReference type="eggNOG" id="COG1309">
    <property type="taxonomic scope" value="Bacteria"/>
</dbReference>
<dbReference type="STRING" id="592026.GCWU0000282_000366"/>
<gene>
    <name evidence="4" type="ORF">GCWU0000282_000366</name>
</gene>
<keyword evidence="1 2" id="KW-0238">DNA-binding</keyword>
<sequence>MANGDYEVTHKKILDCGKKIFKEQGFEKANLRAICKEAGVTTGAFYGHFEDKESLFAELVEPLIIEIKRYYAMYENKSFCAYKKEKKIEKETIQRILELKAQGAIDMVLYFFENKDVFELLVFGSYGTKYSSFLDELIEIEDKNHLKILGMIYGANHVNDRITNRGIHLLNHAYFYALSEIAVHSEDREEVKQNAILISNFFNEGWGKIRGL</sequence>
<evidence type="ECO:0000313" key="4">
    <source>
        <dbReference type="EMBL" id="ESL04396.1"/>
    </source>
</evidence>
<feature type="domain" description="HTH tetR-type" evidence="3">
    <location>
        <begin position="7"/>
        <end position="67"/>
    </location>
</feature>
<evidence type="ECO:0000313" key="5">
    <source>
        <dbReference type="Proteomes" id="UP000018227"/>
    </source>
</evidence>
<dbReference type="Pfam" id="PF00440">
    <property type="entry name" value="TetR_N"/>
    <property type="match status" value="1"/>
</dbReference>
<dbReference type="Gene3D" id="1.10.357.10">
    <property type="entry name" value="Tetracycline Repressor, domain 2"/>
    <property type="match status" value="1"/>
</dbReference>
<dbReference type="EMBL" id="ACIL03000004">
    <property type="protein sequence ID" value="ESL04396.1"/>
    <property type="molecule type" value="Genomic_DNA"/>
</dbReference>
<evidence type="ECO:0000256" key="2">
    <source>
        <dbReference type="PROSITE-ProRule" id="PRU00335"/>
    </source>
</evidence>
<dbReference type="PANTHER" id="PTHR43479">
    <property type="entry name" value="ACREF/ENVCD OPERON REPRESSOR-RELATED"/>
    <property type="match status" value="1"/>
</dbReference>
<dbReference type="OrthoDB" id="494991at2"/>
<accession>V2Y9P4</accession>
<dbReference type="SUPFAM" id="SSF46689">
    <property type="entry name" value="Homeodomain-like"/>
    <property type="match status" value="1"/>
</dbReference>
<dbReference type="GO" id="GO:0003677">
    <property type="term" value="F:DNA binding"/>
    <property type="evidence" value="ECO:0007669"/>
    <property type="project" value="UniProtKB-UniRule"/>
</dbReference>
<dbReference type="AlphaFoldDB" id="V2Y9P4"/>
<keyword evidence="5" id="KW-1185">Reference proteome</keyword>
<dbReference type="RefSeq" id="WP_023353270.1">
    <property type="nucleotide sequence ID" value="NZ_KI535366.1"/>
</dbReference>
<comment type="caution">
    <text evidence="4">The sequence shown here is derived from an EMBL/GenBank/DDBJ whole genome shotgun (WGS) entry which is preliminary data.</text>
</comment>
<dbReference type="InterPro" id="IPR009057">
    <property type="entry name" value="Homeodomain-like_sf"/>
</dbReference>
<dbReference type="InterPro" id="IPR001647">
    <property type="entry name" value="HTH_TetR"/>
</dbReference>
<name>V2Y9P4_9FIRM</name>
<dbReference type="HOGENOM" id="CLU_069356_6_0_9"/>
<evidence type="ECO:0000256" key="1">
    <source>
        <dbReference type="ARBA" id="ARBA00023125"/>
    </source>
</evidence>
<dbReference type="PROSITE" id="PS50977">
    <property type="entry name" value="HTH_TETR_2"/>
    <property type="match status" value="1"/>
</dbReference>
<protein>
    <submittedName>
        <fullName evidence="4">Transcriptional regulator, TetR family</fullName>
    </submittedName>
</protein>
<dbReference type="PANTHER" id="PTHR43479:SF11">
    <property type="entry name" value="ACREF_ENVCD OPERON REPRESSOR-RELATED"/>
    <property type="match status" value="1"/>
</dbReference>